<keyword evidence="3 6" id="KW-0812">Transmembrane</keyword>
<evidence type="ECO:0000256" key="3">
    <source>
        <dbReference type="ARBA" id="ARBA00022692"/>
    </source>
</evidence>
<keyword evidence="5 6" id="KW-0472">Membrane</keyword>
<name>A0AAN7SAH8_9COLE</name>
<dbReference type="EMBL" id="JARPUR010000002">
    <property type="protein sequence ID" value="KAK4881956.1"/>
    <property type="molecule type" value="Genomic_DNA"/>
</dbReference>
<dbReference type="Proteomes" id="UP001353858">
    <property type="component" value="Unassembled WGS sequence"/>
</dbReference>
<proteinExistence type="inferred from homology"/>
<comment type="subcellular location">
    <subcellularLocation>
        <location evidence="1">Membrane</location>
        <topology evidence="1">Single-pass membrane protein</topology>
    </subcellularLocation>
</comment>
<protein>
    <submittedName>
        <fullName evidence="7">Uncharacterized protein</fullName>
    </submittedName>
</protein>
<comment type="caution">
    <text evidence="7">The sequence shown here is derived from an EMBL/GenBank/DDBJ whole genome shotgun (WGS) entry which is preliminary data.</text>
</comment>
<evidence type="ECO:0000256" key="4">
    <source>
        <dbReference type="ARBA" id="ARBA00022989"/>
    </source>
</evidence>
<keyword evidence="8" id="KW-1185">Reference proteome</keyword>
<accession>A0AAN7SAH8</accession>
<feature type="transmembrane region" description="Helical" evidence="6">
    <location>
        <begin position="82"/>
        <end position="101"/>
    </location>
</feature>
<evidence type="ECO:0000256" key="1">
    <source>
        <dbReference type="ARBA" id="ARBA00004167"/>
    </source>
</evidence>
<evidence type="ECO:0000313" key="7">
    <source>
        <dbReference type="EMBL" id="KAK4881956.1"/>
    </source>
</evidence>
<comment type="similarity">
    <text evidence="2">Belongs to the UPF0389 family.</text>
</comment>
<reference evidence="8" key="1">
    <citation type="submission" date="2023-01" db="EMBL/GenBank/DDBJ databases">
        <title>Key to firefly adult light organ development and bioluminescence: homeobox transcription factors regulate luciferase expression and transportation to peroxisome.</title>
        <authorList>
            <person name="Fu X."/>
        </authorList>
    </citation>
    <scope>NUCLEOTIDE SEQUENCE [LARGE SCALE GENOMIC DNA]</scope>
</reference>
<evidence type="ECO:0000313" key="8">
    <source>
        <dbReference type="Proteomes" id="UP001353858"/>
    </source>
</evidence>
<dbReference type="InterPro" id="IPR009432">
    <property type="entry name" value="DUF1075"/>
</dbReference>
<evidence type="ECO:0000256" key="5">
    <source>
        <dbReference type="ARBA" id="ARBA00023136"/>
    </source>
</evidence>
<dbReference type="PANTHER" id="PTHR13674">
    <property type="entry name" value="GROWTH AND TRANSFORMATION-DEPENDENT PROTEIN"/>
    <property type="match status" value="1"/>
</dbReference>
<evidence type="ECO:0000256" key="2">
    <source>
        <dbReference type="ARBA" id="ARBA00007363"/>
    </source>
</evidence>
<keyword evidence="4 6" id="KW-1133">Transmembrane helix</keyword>
<dbReference type="GO" id="GO:0016020">
    <property type="term" value="C:membrane"/>
    <property type="evidence" value="ECO:0007669"/>
    <property type="project" value="UniProtKB-SubCell"/>
</dbReference>
<dbReference type="PANTHER" id="PTHR13674:SF5">
    <property type="entry name" value="UPF0389 PROTEIN CG9231"/>
    <property type="match status" value="1"/>
</dbReference>
<evidence type="ECO:0000256" key="6">
    <source>
        <dbReference type="SAM" id="Phobius"/>
    </source>
</evidence>
<organism evidence="7 8">
    <name type="scientific">Aquatica leii</name>
    <dbReference type="NCBI Taxonomy" id="1421715"/>
    <lineage>
        <taxon>Eukaryota</taxon>
        <taxon>Metazoa</taxon>
        <taxon>Ecdysozoa</taxon>
        <taxon>Arthropoda</taxon>
        <taxon>Hexapoda</taxon>
        <taxon>Insecta</taxon>
        <taxon>Pterygota</taxon>
        <taxon>Neoptera</taxon>
        <taxon>Endopterygota</taxon>
        <taxon>Coleoptera</taxon>
        <taxon>Polyphaga</taxon>
        <taxon>Elateriformia</taxon>
        <taxon>Elateroidea</taxon>
        <taxon>Lampyridae</taxon>
        <taxon>Luciolinae</taxon>
        <taxon>Aquatica</taxon>
    </lineage>
</organism>
<dbReference type="AlphaFoldDB" id="A0AAN7SAH8"/>
<sequence>MLSTLFRHIKSQKNSLQDTCNIRTSSVQQDNTKKLPNATYKVNNFEKRLLVWMKKYKHVDDIPAYIAPETMEKVRSWTRVRIANYTIVLTLLACGIMIYTGKQARERGDTLHKRNLEWHKNFNEEK</sequence>
<gene>
    <name evidence="7" type="ORF">RN001_005275</name>
</gene>
<dbReference type="Pfam" id="PF06388">
    <property type="entry name" value="DUF1075"/>
    <property type="match status" value="1"/>
</dbReference>